<feature type="compositionally biased region" description="Basic and acidic residues" evidence="5">
    <location>
        <begin position="1004"/>
        <end position="1034"/>
    </location>
</feature>
<dbReference type="Pfam" id="PF18044">
    <property type="entry name" value="zf-CCCH_4"/>
    <property type="match status" value="1"/>
</dbReference>
<keyword evidence="2 4" id="KW-0863">Zinc-finger</keyword>
<dbReference type="AlphaFoldDB" id="A0AAD6DB94"/>
<accession>A0AAD6DB94</accession>
<feature type="region of interest" description="Disordered" evidence="5">
    <location>
        <begin position="898"/>
        <end position="1034"/>
    </location>
</feature>
<feature type="compositionally biased region" description="Polar residues" evidence="5">
    <location>
        <begin position="989"/>
        <end position="1002"/>
    </location>
</feature>
<evidence type="ECO:0000259" key="6">
    <source>
        <dbReference type="PROSITE" id="PS50103"/>
    </source>
</evidence>
<feature type="domain" description="C3H1-type" evidence="6">
    <location>
        <begin position="1037"/>
        <end position="1063"/>
    </location>
</feature>
<keyword evidence="1 4" id="KW-0479">Metal-binding</keyword>
<feature type="region of interest" description="Disordered" evidence="5">
    <location>
        <begin position="819"/>
        <end position="854"/>
    </location>
</feature>
<dbReference type="GO" id="GO:0008270">
    <property type="term" value="F:zinc ion binding"/>
    <property type="evidence" value="ECO:0007669"/>
    <property type="project" value="UniProtKB-KW"/>
</dbReference>
<feature type="compositionally biased region" description="Low complexity" evidence="5">
    <location>
        <begin position="116"/>
        <end position="132"/>
    </location>
</feature>
<feature type="compositionally biased region" description="Low complexity" evidence="5">
    <location>
        <begin position="582"/>
        <end position="619"/>
    </location>
</feature>
<dbReference type="SMART" id="SM00356">
    <property type="entry name" value="ZnF_C3H1"/>
    <property type="match status" value="1"/>
</dbReference>
<name>A0AAD6DB94_9EURO</name>
<keyword evidence="8" id="KW-1185">Reference proteome</keyword>
<organism evidence="7 8">
    <name type="scientific">Penicillium hetheringtonii</name>
    <dbReference type="NCBI Taxonomy" id="911720"/>
    <lineage>
        <taxon>Eukaryota</taxon>
        <taxon>Fungi</taxon>
        <taxon>Dikarya</taxon>
        <taxon>Ascomycota</taxon>
        <taxon>Pezizomycotina</taxon>
        <taxon>Eurotiomycetes</taxon>
        <taxon>Eurotiomycetidae</taxon>
        <taxon>Eurotiales</taxon>
        <taxon>Aspergillaceae</taxon>
        <taxon>Penicillium</taxon>
    </lineage>
</organism>
<feature type="compositionally biased region" description="Polar residues" evidence="5">
    <location>
        <begin position="133"/>
        <end position="153"/>
    </location>
</feature>
<feature type="compositionally biased region" description="Basic residues" evidence="5">
    <location>
        <begin position="295"/>
        <end position="308"/>
    </location>
</feature>
<dbReference type="InterPro" id="IPR036855">
    <property type="entry name" value="Znf_CCCH_sf"/>
</dbReference>
<reference evidence="7 8" key="1">
    <citation type="journal article" date="2023" name="IMA Fungus">
        <title>Comparative genomic study of the Penicillium genus elucidates a diverse pangenome and 15 lateral gene transfer events.</title>
        <authorList>
            <person name="Petersen C."/>
            <person name="Sorensen T."/>
            <person name="Nielsen M.R."/>
            <person name="Sondergaard T.E."/>
            <person name="Sorensen J.L."/>
            <person name="Fitzpatrick D.A."/>
            <person name="Frisvad J.C."/>
            <person name="Nielsen K.L."/>
        </authorList>
    </citation>
    <scope>NUCLEOTIDE SEQUENCE [LARGE SCALE GENOMIC DNA]</scope>
    <source>
        <strain evidence="7 8">IBT 29057</strain>
    </source>
</reference>
<evidence type="ECO:0000313" key="7">
    <source>
        <dbReference type="EMBL" id="KAJ5572492.1"/>
    </source>
</evidence>
<feature type="compositionally biased region" description="Low complexity" evidence="5">
    <location>
        <begin position="35"/>
        <end position="52"/>
    </location>
</feature>
<feature type="compositionally biased region" description="Polar residues" evidence="5">
    <location>
        <begin position="564"/>
        <end position="578"/>
    </location>
</feature>
<evidence type="ECO:0000313" key="8">
    <source>
        <dbReference type="Proteomes" id="UP001216150"/>
    </source>
</evidence>
<evidence type="ECO:0000256" key="1">
    <source>
        <dbReference type="ARBA" id="ARBA00022723"/>
    </source>
</evidence>
<feature type="compositionally biased region" description="Polar residues" evidence="5">
    <location>
        <begin position="966"/>
        <end position="975"/>
    </location>
</feature>
<dbReference type="EMBL" id="JAQJAC010000009">
    <property type="protein sequence ID" value="KAJ5572492.1"/>
    <property type="molecule type" value="Genomic_DNA"/>
</dbReference>
<protein>
    <recommendedName>
        <fullName evidence="6">C3H1-type domain-containing protein</fullName>
    </recommendedName>
</protein>
<feature type="compositionally biased region" description="Acidic residues" evidence="5">
    <location>
        <begin position="320"/>
        <end position="334"/>
    </location>
</feature>
<feature type="zinc finger region" description="C3H1-type" evidence="4">
    <location>
        <begin position="1037"/>
        <end position="1063"/>
    </location>
</feature>
<dbReference type="Proteomes" id="UP001216150">
    <property type="component" value="Unassembled WGS sequence"/>
</dbReference>
<feature type="compositionally biased region" description="Basic and acidic residues" evidence="5">
    <location>
        <begin position="668"/>
        <end position="691"/>
    </location>
</feature>
<sequence length="1063" mass="117471">MEQSSAPNPLTGGPHAAQDQGLPHAYWNQLDAMYSDPQLQAQQQDAPSQQPPTGITWDHPIFAQSQPQSQPQPQPQPHQRNHLPPQTDASHGMYSSLPQSWQPNPLQQPSGGYTFSSQLPPQQQVPQYQQSQISFDSRSLTPSESSAFPSYSYQQSFFNPQQLSVQDPFPERTAQHQQQSEFQNIAPRASIPQFPLNPSYQPEIPTIDLTNDFPSAETINPQFLNPNPQTPGQNQSHQQIPNNYLYGVQAEYPQSDGRMFDYYQNNFSVQPPAVQQATRMQTLVPPPSETSNKKPPAKKRGRPKKTASKPKQSQSGSDSDSSDYESDLEIEPPDEPSPIPPVRPSDTVDAAKYDTMQAVWSPRNKRVPADKVKSALVTFPKIIKTLRDAWKDQVQAMKLAENQGDNDKAMKIKKDVALQRQVMDVIVRTALDVGHPMIVEKLGEHPIALAAIYSFLADRFQATDFEGSLTVNLLKLLERFVTVDEELLQKTNLSKILPRFLKKGGSSSKELAQRIMDNASASSKRKQSNARQERKNRRLKATRRSKRAREGENNTHPAPKKMVVTSNPKDASKSAQPPNMTPKAGLNGKAAANSAAPRPRPAAAAPKLSSLFGSLSSASKRPGTTNAERAAAAAAAAKTGQTADKKEKQAPPPSKPAFSLNDIMADLSKPKEAPVAKPAEERPPETEEERQKRIRKESRRKLRVTWKPDDSLTEVRLFTHDPEEELRPGDSSLRGVGDVKGEGSVLKLHKDLEDLEEDDLGGIREISLQDYTALTAIDLDLGDLKTANFIKRGGEQIPESPETEAQEHREATTLMAFYTSPADVPPSPKEPPASETDINDESAPELVSFGDVPEHVKARQERYFAHVNPPVTAPAAQPEPAAPAAGGFDISHLLKLIGTGNQQQSTPPPQSQPPPPQAPVGDSDYWTNFLRQQQGQPLAPPAPPIPPVSQPQATQEIDFQKIFNGSAFSQPQSQPGMVPNMGAMMGSQFGEQNNYSDNSSYSHGYEDPKRKRMREVGQHDEWSRQKRTKASDPKPYKVGLVPCKFWAEGKCRKGENCTFRHDS</sequence>
<gene>
    <name evidence="7" type="ORF">N7450_009476</name>
</gene>
<dbReference type="SUPFAM" id="SSF90229">
    <property type="entry name" value="CCCH zinc finger"/>
    <property type="match status" value="1"/>
</dbReference>
<dbReference type="InterPro" id="IPR000571">
    <property type="entry name" value="Znf_CCCH"/>
</dbReference>
<feature type="region of interest" description="Disordered" evidence="5">
    <location>
        <begin position="1"/>
        <end position="153"/>
    </location>
</feature>
<evidence type="ECO:0000256" key="4">
    <source>
        <dbReference type="PROSITE-ProRule" id="PRU00723"/>
    </source>
</evidence>
<feature type="region of interest" description="Disordered" evidence="5">
    <location>
        <begin position="273"/>
        <end position="347"/>
    </location>
</feature>
<feature type="compositionally biased region" description="Pro residues" evidence="5">
    <location>
        <begin position="906"/>
        <end position="918"/>
    </location>
</feature>
<feature type="compositionally biased region" description="Polar residues" evidence="5">
    <location>
        <begin position="96"/>
        <end position="115"/>
    </location>
</feature>
<evidence type="ECO:0000256" key="3">
    <source>
        <dbReference type="ARBA" id="ARBA00022833"/>
    </source>
</evidence>
<proteinExistence type="predicted"/>
<evidence type="ECO:0000256" key="2">
    <source>
        <dbReference type="ARBA" id="ARBA00022771"/>
    </source>
</evidence>
<feature type="compositionally biased region" description="Pro residues" evidence="5">
    <location>
        <begin position="938"/>
        <end position="949"/>
    </location>
</feature>
<dbReference type="InterPro" id="IPR041367">
    <property type="entry name" value="Znf-CCCH_4"/>
</dbReference>
<feature type="compositionally biased region" description="Basic residues" evidence="5">
    <location>
        <begin position="523"/>
        <end position="547"/>
    </location>
</feature>
<keyword evidence="3 4" id="KW-0862">Zinc</keyword>
<comment type="caution">
    <text evidence="7">The sequence shown here is derived from an EMBL/GenBank/DDBJ whole genome shotgun (WGS) entry which is preliminary data.</text>
</comment>
<feature type="compositionally biased region" description="Basic residues" evidence="5">
    <location>
        <begin position="692"/>
        <end position="701"/>
    </location>
</feature>
<evidence type="ECO:0000256" key="5">
    <source>
        <dbReference type="SAM" id="MobiDB-lite"/>
    </source>
</evidence>
<dbReference type="PROSITE" id="PS50103">
    <property type="entry name" value="ZF_C3H1"/>
    <property type="match status" value="1"/>
</dbReference>
<dbReference type="Gene3D" id="1.20.120.1350">
    <property type="entry name" value="Pneumovirus matrix protein 2 (M2), zinc-binding domain"/>
    <property type="match status" value="1"/>
</dbReference>
<feature type="region of interest" description="Disordered" evidence="5">
    <location>
        <begin position="517"/>
        <end position="701"/>
    </location>
</feature>